<reference evidence="2 3" key="1">
    <citation type="submission" date="2019-05" db="EMBL/GenBank/DDBJ databases">
        <title>Another draft genome of Portunus trituberculatus and its Hox gene families provides insights of decapod evolution.</title>
        <authorList>
            <person name="Jeong J.-H."/>
            <person name="Song I."/>
            <person name="Kim S."/>
            <person name="Choi T."/>
            <person name="Kim D."/>
            <person name="Ryu S."/>
            <person name="Kim W."/>
        </authorList>
    </citation>
    <scope>NUCLEOTIDE SEQUENCE [LARGE SCALE GENOMIC DNA]</scope>
    <source>
        <tissue evidence="2">Muscle</tissue>
    </source>
</reference>
<evidence type="ECO:0000313" key="2">
    <source>
        <dbReference type="EMBL" id="MPC26428.1"/>
    </source>
</evidence>
<evidence type="ECO:0000256" key="1">
    <source>
        <dbReference type="SAM" id="MobiDB-lite"/>
    </source>
</evidence>
<feature type="region of interest" description="Disordered" evidence="1">
    <location>
        <begin position="22"/>
        <end position="63"/>
    </location>
</feature>
<proteinExistence type="predicted"/>
<organism evidence="2 3">
    <name type="scientific">Portunus trituberculatus</name>
    <name type="common">Swimming crab</name>
    <name type="synonym">Neptunus trituberculatus</name>
    <dbReference type="NCBI Taxonomy" id="210409"/>
    <lineage>
        <taxon>Eukaryota</taxon>
        <taxon>Metazoa</taxon>
        <taxon>Ecdysozoa</taxon>
        <taxon>Arthropoda</taxon>
        <taxon>Crustacea</taxon>
        <taxon>Multicrustacea</taxon>
        <taxon>Malacostraca</taxon>
        <taxon>Eumalacostraca</taxon>
        <taxon>Eucarida</taxon>
        <taxon>Decapoda</taxon>
        <taxon>Pleocyemata</taxon>
        <taxon>Brachyura</taxon>
        <taxon>Eubrachyura</taxon>
        <taxon>Portunoidea</taxon>
        <taxon>Portunidae</taxon>
        <taxon>Portuninae</taxon>
        <taxon>Portunus</taxon>
    </lineage>
</organism>
<evidence type="ECO:0000313" key="3">
    <source>
        <dbReference type="Proteomes" id="UP000324222"/>
    </source>
</evidence>
<gene>
    <name evidence="2" type="ORF">E2C01_019567</name>
</gene>
<keyword evidence="3" id="KW-1185">Reference proteome</keyword>
<accession>A0A5B7DY92</accession>
<dbReference type="EMBL" id="VSRR010001597">
    <property type="protein sequence ID" value="MPC26428.1"/>
    <property type="molecule type" value="Genomic_DNA"/>
</dbReference>
<dbReference type="Proteomes" id="UP000324222">
    <property type="component" value="Unassembled WGS sequence"/>
</dbReference>
<comment type="caution">
    <text evidence="2">The sequence shown here is derived from an EMBL/GenBank/DDBJ whole genome shotgun (WGS) entry which is preliminary data.</text>
</comment>
<name>A0A5B7DY92_PORTR</name>
<dbReference type="AlphaFoldDB" id="A0A5B7DY92"/>
<sequence>MQHGQVSVVLSACMDMTLCKEDEGRSEGLRPDTPPQRGGTAAGRHAARHASSIHRFCTIPADR</sequence>
<protein>
    <submittedName>
        <fullName evidence="2">Uncharacterized protein</fullName>
    </submittedName>
</protein>